<dbReference type="PANTHER" id="PTHR30146">
    <property type="entry name" value="LACI-RELATED TRANSCRIPTIONAL REPRESSOR"/>
    <property type="match status" value="1"/>
</dbReference>
<dbReference type="AlphaFoldDB" id="A0A645I6C2"/>
<dbReference type="GO" id="GO:0000976">
    <property type="term" value="F:transcription cis-regulatory region binding"/>
    <property type="evidence" value="ECO:0007669"/>
    <property type="project" value="TreeGrafter"/>
</dbReference>
<dbReference type="SUPFAM" id="SSF53822">
    <property type="entry name" value="Periplasmic binding protein-like I"/>
    <property type="match status" value="1"/>
</dbReference>
<sequence>MGKKVPEDVAVVGYDDLSIANYTNLPLTTIRQKIPLAGRLLAENLVQFLQTGIVTHVTIPVELVVRESA</sequence>
<name>A0A645I6C2_9ZZZZ</name>
<keyword evidence="3" id="KW-0804">Transcription</keyword>
<comment type="caution">
    <text evidence="5">The sequence shown here is derived from an EMBL/GenBank/DDBJ whole genome shotgun (WGS) entry which is preliminary data.</text>
</comment>
<protein>
    <recommendedName>
        <fullName evidence="4">Transcriptional regulator LacI/GalR-like sensor domain-containing protein</fullName>
    </recommendedName>
</protein>
<dbReference type="Gene3D" id="3.40.50.2300">
    <property type="match status" value="2"/>
</dbReference>
<dbReference type="InterPro" id="IPR028082">
    <property type="entry name" value="Peripla_BP_I"/>
</dbReference>
<gene>
    <name evidence="5" type="ORF">SDC9_191505</name>
</gene>
<reference evidence="5" key="1">
    <citation type="submission" date="2019-08" db="EMBL/GenBank/DDBJ databases">
        <authorList>
            <person name="Kucharzyk K."/>
            <person name="Murdoch R.W."/>
            <person name="Higgins S."/>
            <person name="Loffler F."/>
        </authorList>
    </citation>
    <scope>NUCLEOTIDE SEQUENCE</scope>
</reference>
<dbReference type="InterPro" id="IPR046335">
    <property type="entry name" value="LacI/GalR-like_sensor"/>
</dbReference>
<dbReference type="Pfam" id="PF13377">
    <property type="entry name" value="Peripla_BP_3"/>
    <property type="match status" value="1"/>
</dbReference>
<proteinExistence type="predicted"/>
<evidence type="ECO:0000313" key="5">
    <source>
        <dbReference type="EMBL" id="MPN43944.1"/>
    </source>
</evidence>
<organism evidence="5">
    <name type="scientific">bioreactor metagenome</name>
    <dbReference type="NCBI Taxonomy" id="1076179"/>
    <lineage>
        <taxon>unclassified sequences</taxon>
        <taxon>metagenomes</taxon>
        <taxon>ecological metagenomes</taxon>
    </lineage>
</organism>
<evidence type="ECO:0000259" key="4">
    <source>
        <dbReference type="Pfam" id="PF13377"/>
    </source>
</evidence>
<dbReference type="PANTHER" id="PTHR30146:SF120">
    <property type="entry name" value="ALANINE RACEMASE"/>
    <property type="match status" value="1"/>
</dbReference>
<evidence type="ECO:0000256" key="3">
    <source>
        <dbReference type="ARBA" id="ARBA00023163"/>
    </source>
</evidence>
<keyword evidence="1" id="KW-0805">Transcription regulation</keyword>
<keyword evidence="2" id="KW-0238">DNA-binding</keyword>
<evidence type="ECO:0000256" key="1">
    <source>
        <dbReference type="ARBA" id="ARBA00023015"/>
    </source>
</evidence>
<dbReference type="GO" id="GO:0003700">
    <property type="term" value="F:DNA-binding transcription factor activity"/>
    <property type="evidence" value="ECO:0007669"/>
    <property type="project" value="TreeGrafter"/>
</dbReference>
<evidence type="ECO:0000256" key="2">
    <source>
        <dbReference type="ARBA" id="ARBA00023125"/>
    </source>
</evidence>
<feature type="domain" description="Transcriptional regulator LacI/GalR-like sensor" evidence="4">
    <location>
        <begin position="1"/>
        <end position="68"/>
    </location>
</feature>
<dbReference type="EMBL" id="VSSQ01102691">
    <property type="protein sequence ID" value="MPN43944.1"/>
    <property type="molecule type" value="Genomic_DNA"/>
</dbReference>
<accession>A0A645I6C2</accession>